<keyword evidence="2" id="KW-0813">Transport</keyword>
<dbReference type="Pfam" id="PF00496">
    <property type="entry name" value="SBP_bac_5"/>
    <property type="match status" value="1"/>
</dbReference>
<dbReference type="PANTHER" id="PTHR30290">
    <property type="entry name" value="PERIPLASMIC BINDING COMPONENT OF ABC TRANSPORTER"/>
    <property type="match status" value="1"/>
</dbReference>
<dbReference type="AlphaFoldDB" id="A0A8J3JAT3"/>
<evidence type="ECO:0000256" key="3">
    <source>
        <dbReference type="ARBA" id="ARBA00022729"/>
    </source>
</evidence>
<dbReference type="Proteomes" id="UP000612808">
    <property type="component" value="Unassembled WGS sequence"/>
</dbReference>
<organism evidence="5 6">
    <name type="scientific">Actinocatenispora rupis</name>
    <dbReference type="NCBI Taxonomy" id="519421"/>
    <lineage>
        <taxon>Bacteria</taxon>
        <taxon>Bacillati</taxon>
        <taxon>Actinomycetota</taxon>
        <taxon>Actinomycetes</taxon>
        <taxon>Micromonosporales</taxon>
        <taxon>Micromonosporaceae</taxon>
        <taxon>Actinocatenispora</taxon>
    </lineage>
</organism>
<evidence type="ECO:0000259" key="4">
    <source>
        <dbReference type="Pfam" id="PF00496"/>
    </source>
</evidence>
<accession>A0A8J3JAT3</accession>
<dbReference type="InterPro" id="IPR000914">
    <property type="entry name" value="SBP_5_dom"/>
</dbReference>
<keyword evidence="6" id="KW-1185">Reference proteome</keyword>
<evidence type="ECO:0000313" key="6">
    <source>
        <dbReference type="Proteomes" id="UP000612808"/>
    </source>
</evidence>
<evidence type="ECO:0000256" key="2">
    <source>
        <dbReference type="ARBA" id="ARBA00022448"/>
    </source>
</evidence>
<protein>
    <submittedName>
        <fullName evidence="5">Peptide ABC transporter substrate-binding protein</fullName>
    </submittedName>
</protein>
<comment type="similarity">
    <text evidence="1">Belongs to the bacterial solute-binding protein 5 family.</text>
</comment>
<proteinExistence type="inferred from homology"/>
<evidence type="ECO:0000256" key="1">
    <source>
        <dbReference type="ARBA" id="ARBA00005695"/>
    </source>
</evidence>
<dbReference type="InterPro" id="IPR006311">
    <property type="entry name" value="TAT_signal"/>
</dbReference>
<comment type="caution">
    <text evidence="5">The sequence shown here is derived from an EMBL/GenBank/DDBJ whole genome shotgun (WGS) entry which is preliminary data.</text>
</comment>
<gene>
    <name evidence="5" type="ORF">Aru02nite_59140</name>
</gene>
<dbReference type="RefSeq" id="WP_203663129.1">
    <property type="nucleotide sequence ID" value="NZ_BAAAZM010000001.1"/>
</dbReference>
<reference evidence="5" key="1">
    <citation type="submission" date="2021-01" db="EMBL/GenBank/DDBJ databases">
        <title>Whole genome shotgun sequence of Actinocatenispora rupis NBRC 107355.</title>
        <authorList>
            <person name="Komaki H."/>
            <person name="Tamura T."/>
        </authorList>
    </citation>
    <scope>NUCLEOTIDE SEQUENCE</scope>
    <source>
        <strain evidence="5">NBRC 107355</strain>
    </source>
</reference>
<sequence>MATKPSPELVELSRRRVLQIFGIGAAGAALVGTGAACSPSEKAKGKGEFHGAWPYEAQPKGHFNLVNPLPDAILGNYGIYMDLLVPPPAMYLWKERKYVGLLAEDGSWGFDEAAKTYKLKLKSGLKWSDGKAVTAKDLVTSRWLAYIMRDILWDYLDKVEATDELTCTAHMKELSTVVERYMLRYPIYSDAVYGEYAKRAQDIVAAGKDMDSPEGKKLNDDFQKFRPKKVVVSGPYNFDYTSITNSQLTLVKNKTGYGADKAAFEKIVLFNGEVPDVTPVVAAKNVDYATHGFPVASEKAFQKKGYRILRPPTYAGSALYLNLDKHPEFKDKRARQALAYAIDRKTNGTVTLGKSGVGVKYMTGMSDNLVPVWVTDTSKLNAYDLDKAKAESLLKAAGWKKSGGKWTTPQGKPAAYEISFPAEFADYSASGQNVADQLNEFGFKLTPRGVTHVEHPIDVDKGAFDMAIQTWGASTAPHPHFAFKQALFTHNIPVASNNGGRGIGFPLTQKTDAFGTIDLKKVVLDSAAGLDEEKQKANVTRAAIAFNELLPILPLFERYGNNPALSGVRVASWPPDSDPILQNAPYADNFAVMMLFDGRLKPA</sequence>
<dbReference type="GO" id="GO:1904680">
    <property type="term" value="F:peptide transmembrane transporter activity"/>
    <property type="evidence" value="ECO:0007669"/>
    <property type="project" value="TreeGrafter"/>
</dbReference>
<dbReference type="PANTHER" id="PTHR30290:SF9">
    <property type="entry name" value="OLIGOPEPTIDE-BINDING PROTEIN APPA"/>
    <property type="match status" value="1"/>
</dbReference>
<dbReference type="Gene3D" id="3.40.190.10">
    <property type="entry name" value="Periplasmic binding protein-like II"/>
    <property type="match status" value="1"/>
</dbReference>
<keyword evidence="3" id="KW-0732">Signal</keyword>
<dbReference type="EMBL" id="BOMB01000038">
    <property type="protein sequence ID" value="GID15025.1"/>
    <property type="molecule type" value="Genomic_DNA"/>
</dbReference>
<dbReference type="Gene3D" id="3.10.105.10">
    <property type="entry name" value="Dipeptide-binding Protein, Domain 3"/>
    <property type="match status" value="1"/>
</dbReference>
<dbReference type="InterPro" id="IPR039424">
    <property type="entry name" value="SBP_5"/>
</dbReference>
<dbReference type="PROSITE" id="PS51318">
    <property type="entry name" value="TAT"/>
    <property type="match status" value="1"/>
</dbReference>
<dbReference type="SUPFAM" id="SSF53850">
    <property type="entry name" value="Periplasmic binding protein-like II"/>
    <property type="match status" value="1"/>
</dbReference>
<name>A0A8J3JAT3_9ACTN</name>
<evidence type="ECO:0000313" key="5">
    <source>
        <dbReference type="EMBL" id="GID15025.1"/>
    </source>
</evidence>
<dbReference type="GO" id="GO:0015833">
    <property type="term" value="P:peptide transport"/>
    <property type="evidence" value="ECO:0007669"/>
    <property type="project" value="TreeGrafter"/>
</dbReference>
<feature type="domain" description="Solute-binding protein family 5" evidence="4">
    <location>
        <begin position="98"/>
        <end position="481"/>
    </location>
</feature>